<dbReference type="Proteomes" id="UP000309215">
    <property type="component" value="Unassembled WGS sequence"/>
</dbReference>
<accession>A0A4U1JF12</accession>
<dbReference type="AlphaFoldDB" id="A0A4U1JF12"/>
<name>A0A4U1JF12_9BACT</name>
<dbReference type="EMBL" id="SSMQ01000009">
    <property type="protein sequence ID" value="TKD09762.1"/>
    <property type="molecule type" value="Genomic_DNA"/>
</dbReference>
<dbReference type="RefSeq" id="WP_136928985.1">
    <property type="nucleotide sequence ID" value="NZ_SSMQ01000009.1"/>
</dbReference>
<dbReference type="OrthoDB" id="9834771at2"/>
<evidence type="ECO:0000313" key="2">
    <source>
        <dbReference type="Proteomes" id="UP000309215"/>
    </source>
</evidence>
<comment type="caution">
    <text evidence="1">The sequence shown here is derived from an EMBL/GenBank/DDBJ whole genome shotgun (WGS) entry which is preliminary data.</text>
</comment>
<protein>
    <submittedName>
        <fullName evidence="1">Uncharacterized protein</fullName>
    </submittedName>
</protein>
<keyword evidence="2" id="KW-1185">Reference proteome</keyword>
<reference evidence="1 2" key="1">
    <citation type="submission" date="2019-04" db="EMBL/GenBank/DDBJ databases">
        <authorList>
            <person name="Li Y."/>
            <person name="Wang J."/>
        </authorList>
    </citation>
    <scope>NUCLEOTIDE SEQUENCE [LARGE SCALE GENOMIC DNA]</scope>
    <source>
        <strain evidence="1 2">DSM 14668</strain>
    </source>
</reference>
<sequence length="191" mass="19571">MYTNAGTLSFDLAEGLVRLGGEARVVVPASALMALWGGASPAARRVFGRALGESIGRAAAKRLAADGADPTHAMIDASPEAALSELAATWALAGLGALDLERWGRALVFVVAGSPLGADGDELCEITLEGALSVASGKSARVVRIERVEARARFFVSNAGATARMRAELARGTVWAEVLAELDGPASRGDA</sequence>
<gene>
    <name evidence="1" type="ORF">E8A74_11410</name>
</gene>
<proteinExistence type="predicted"/>
<evidence type="ECO:0000313" key="1">
    <source>
        <dbReference type="EMBL" id="TKD09762.1"/>
    </source>
</evidence>
<organism evidence="1 2">
    <name type="scientific">Polyangium fumosum</name>
    <dbReference type="NCBI Taxonomy" id="889272"/>
    <lineage>
        <taxon>Bacteria</taxon>
        <taxon>Pseudomonadati</taxon>
        <taxon>Myxococcota</taxon>
        <taxon>Polyangia</taxon>
        <taxon>Polyangiales</taxon>
        <taxon>Polyangiaceae</taxon>
        <taxon>Polyangium</taxon>
    </lineage>
</organism>